<dbReference type="SUPFAM" id="SSF46946">
    <property type="entry name" value="S13-like H2TH domain"/>
    <property type="match status" value="1"/>
</dbReference>
<evidence type="ECO:0000313" key="10">
    <source>
        <dbReference type="EMBL" id="PJE60888.1"/>
    </source>
</evidence>
<dbReference type="NCBIfam" id="TIGR03631">
    <property type="entry name" value="uS13_bact"/>
    <property type="match status" value="1"/>
</dbReference>
<evidence type="ECO:0000256" key="8">
    <source>
        <dbReference type="RuleBase" id="RU003830"/>
    </source>
</evidence>
<dbReference type="HAMAP" id="MF_01315">
    <property type="entry name" value="Ribosomal_uS13"/>
    <property type="match status" value="1"/>
</dbReference>
<dbReference type="FunFam" id="1.10.8.50:FF:000001">
    <property type="entry name" value="30S ribosomal protein S13"/>
    <property type="match status" value="1"/>
</dbReference>
<comment type="function">
    <text evidence="7">Located at the top of the head of the 30S subunit, it contacts several helices of the 16S rRNA. In the 70S ribosome it contacts the 23S rRNA (bridge B1a) and protein L5 of the 50S subunit (bridge B1b), connecting the 2 subunits; these bridges are implicated in subunit movement. Contacts the tRNAs in the A and P-sites.</text>
</comment>
<feature type="region of interest" description="Disordered" evidence="9">
    <location>
        <begin position="98"/>
        <end position="141"/>
    </location>
</feature>
<comment type="subunit">
    <text evidence="7">Part of the 30S ribosomal subunit. Forms a loose heterodimer with protein S19. Forms two bridges to the 50S subunit in the 70S ribosome.</text>
</comment>
<dbReference type="GO" id="GO:0003735">
    <property type="term" value="F:structural constituent of ribosome"/>
    <property type="evidence" value="ECO:0007669"/>
    <property type="project" value="InterPro"/>
</dbReference>
<dbReference type="InterPro" id="IPR001892">
    <property type="entry name" value="Ribosomal_uS13"/>
</dbReference>
<dbReference type="PANTHER" id="PTHR10871">
    <property type="entry name" value="30S RIBOSOMAL PROTEIN S13/40S RIBOSOMAL PROTEIN S18"/>
    <property type="match status" value="1"/>
</dbReference>
<keyword evidence="5 7" id="KW-0687">Ribonucleoprotein</keyword>
<reference evidence="11" key="1">
    <citation type="submission" date="2017-09" db="EMBL/GenBank/DDBJ databases">
        <title>Depth-based differentiation of microbial function through sediment-hosted aquifers and enrichment of novel symbionts in the deep terrestrial subsurface.</title>
        <authorList>
            <person name="Probst A.J."/>
            <person name="Ladd B."/>
            <person name="Jarett J.K."/>
            <person name="Geller-Mcgrath D.E."/>
            <person name="Sieber C.M.K."/>
            <person name="Emerson J.B."/>
            <person name="Anantharaman K."/>
            <person name="Thomas B.C."/>
            <person name="Malmstrom R."/>
            <person name="Stieglmeier M."/>
            <person name="Klingl A."/>
            <person name="Woyke T."/>
            <person name="Ryan C.M."/>
            <person name="Banfield J.F."/>
        </authorList>
    </citation>
    <scope>NUCLEOTIDE SEQUENCE [LARGE SCALE GENOMIC DNA]</scope>
</reference>
<evidence type="ECO:0000313" key="11">
    <source>
        <dbReference type="Proteomes" id="UP000231434"/>
    </source>
</evidence>
<keyword evidence="2 7" id="KW-0699">rRNA-binding</keyword>
<dbReference type="AlphaFoldDB" id="A0A2M8KLU8"/>
<dbReference type="GO" id="GO:0000049">
    <property type="term" value="F:tRNA binding"/>
    <property type="evidence" value="ECO:0007669"/>
    <property type="project" value="UniProtKB-UniRule"/>
</dbReference>
<dbReference type="Gene3D" id="4.10.910.10">
    <property type="entry name" value="30s ribosomal protein s13, domain 2"/>
    <property type="match status" value="1"/>
</dbReference>
<dbReference type="EMBL" id="PFEB01000027">
    <property type="protein sequence ID" value="PJE60888.1"/>
    <property type="molecule type" value="Genomic_DNA"/>
</dbReference>
<dbReference type="InterPro" id="IPR010979">
    <property type="entry name" value="Ribosomal_uS13-like_H2TH"/>
</dbReference>
<dbReference type="GO" id="GO:0006412">
    <property type="term" value="P:translation"/>
    <property type="evidence" value="ECO:0007669"/>
    <property type="project" value="UniProtKB-UniRule"/>
</dbReference>
<evidence type="ECO:0000256" key="5">
    <source>
        <dbReference type="ARBA" id="ARBA00023274"/>
    </source>
</evidence>
<comment type="similarity">
    <text evidence="1 7 8">Belongs to the universal ribosomal protein uS13 family.</text>
</comment>
<feature type="compositionally biased region" description="Basic residues" evidence="9">
    <location>
        <begin position="101"/>
        <end position="116"/>
    </location>
</feature>
<dbReference type="GO" id="GO:0005829">
    <property type="term" value="C:cytosol"/>
    <property type="evidence" value="ECO:0007669"/>
    <property type="project" value="TreeGrafter"/>
</dbReference>
<accession>A0A2M8KLU8</accession>
<dbReference type="Proteomes" id="UP000231434">
    <property type="component" value="Unassembled WGS sequence"/>
</dbReference>
<dbReference type="GO" id="GO:0015935">
    <property type="term" value="C:small ribosomal subunit"/>
    <property type="evidence" value="ECO:0007669"/>
    <property type="project" value="TreeGrafter"/>
</dbReference>
<dbReference type="Pfam" id="PF00416">
    <property type="entry name" value="Ribosomal_S13"/>
    <property type="match status" value="1"/>
</dbReference>
<dbReference type="InterPro" id="IPR019980">
    <property type="entry name" value="Ribosomal_uS13_bac-type"/>
</dbReference>
<evidence type="ECO:0000256" key="7">
    <source>
        <dbReference type="HAMAP-Rule" id="MF_01315"/>
    </source>
</evidence>
<comment type="caution">
    <text evidence="10">The sequence shown here is derived from an EMBL/GenBank/DDBJ whole genome shotgun (WGS) entry which is preliminary data.</text>
</comment>
<keyword evidence="7" id="KW-0820">tRNA-binding</keyword>
<proteinExistence type="inferred from homology"/>
<sequence>MIRVHGIILPDNKEIRYALTLLYGIGFSRADRILDEVKVEKNKKVSQISEDEIKKIVNLIDKEYRIEGDLKEEINANIKVLKDIACYRGIRHIRNLPVKGQRTRSNARTKRGKRKTVGALKKEMWSKLKRAGQKTADQKKP</sequence>
<evidence type="ECO:0000256" key="3">
    <source>
        <dbReference type="ARBA" id="ARBA00022884"/>
    </source>
</evidence>
<keyword evidence="3 7" id="KW-0694">RNA-binding</keyword>
<dbReference type="InterPro" id="IPR027437">
    <property type="entry name" value="Rbsml_uS13_C"/>
</dbReference>
<dbReference type="PANTHER" id="PTHR10871:SF1">
    <property type="entry name" value="SMALL RIBOSOMAL SUBUNIT PROTEIN US13M"/>
    <property type="match status" value="1"/>
</dbReference>
<evidence type="ECO:0000256" key="1">
    <source>
        <dbReference type="ARBA" id="ARBA00008080"/>
    </source>
</evidence>
<dbReference type="PIRSF" id="PIRSF002134">
    <property type="entry name" value="Ribosomal_S13"/>
    <property type="match status" value="1"/>
</dbReference>
<evidence type="ECO:0000256" key="4">
    <source>
        <dbReference type="ARBA" id="ARBA00022980"/>
    </source>
</evidence>
<gene>
    <name evidence="7" type="primary">rpsM</name>
    <name evidence="10" type="ORF">COU86_02160</name>
</gene>
<evidence type="ECO:0000256" key="6">
    <source>
        <dbReference type="ARBA" id="ARBA00035166"/>
    </source>
</evidence>
<organism evidence="10 11">
    <name type="scientific">Candidatus Roizmanbacteria bacterium CG10_big_fil_rev_8_21_14_0_10_36_26</name>
    <dbReference type="NCBI Taxonomy" id="1974851"/>
    <lineage>
        <taxon>Bacteria</taxon>
        <taxon>Candidatus Roizmaniibacteriota</taxon>
    </lineage>
</organism>
<dbReference type="Gene3D" id="1.10.8.50">
    <property type="match status" value="1"/>
</dbReference>
<protein>
    <recommendedName>
        <fullName evidence="6 7">Small ribosomal subunit protein uS13</fullName>
    </recommendedName>
</protein>
<name>A0A2M8KLU8_9BACT</name>
<dbReference type="GO" id="GO:0019843">
    <property type="term" value="F:rRNA binding"/>
    <property type="evidence" value="ECO:0007669"/>
    <property type="project" value="UniProtKB-UniRule"/>
</dbReference>
<dbReference type="PROSITE" id="PS50159">
    <property type="entry name" value="RIBOSOMAL_S13_2"/>
    <property type="match status" value="1"/>
</dbReference>
<keyword evidence="4 7" id="KW-0689">Ribosomal protein</keyword>
<evidence type="ECO:0000256" key="9">
    <source>
        <dbReference type="SAM" id="MobiDB-lite"/>
    </source>
</evidence>
<evidence type="ECO:0000256" key="2">
    <source>
        <dbReference type="ARBA" id="ARBA00022730"/>
    </source>
</evidence>